<accession>B6SFN9</accession>
<evidence type="ECO:0000313" key="1">
    <source>
        <dbReference type="EMBL" id="ACI28512.1"/>
    </source>
</evidence>
<gene>
    <name evidence="1" type="primary">N22</name>
</gene>
<name>B6SFN9_9VIRU</name>
<proteinExistence type="predicted"/>
<dbReference type="EMBL" id="EU919750">
    <property type="protein sequence ID" value="ACI28512.1"/>
    <property type="molecule type" value="Genomic_DNA"/>
</dbReference>
<feature type="non-terminal residue" evidence="1">
    <location>
        <position position="31"/>
    </location>
</feature>
<protein>
    <submittedName>
        <fullName evidence="1">ORF1</fullName>
    </submittedName>
</protein>
<organism evidence="1">
    <name type="scientific">Torque teno virus</name>
    <dbReference type="NCBI Taxonomy" id="68887"/>
    <lineage>
        <taxon>Viruses</taxon>
        <taxon>Monodnaviria</taxon>
        <taxon>Shotokuvirae</taxon>
        <taxon>Commensaviricota</taxon>
        <taxon>Cardeaviricetes</taxon>
        <taxon>Sanitavirales</taxon>
        <taxon>Anelloviridae</taxon>
    </lineage>
</organism>
<sequence>WQHVMDRLGLGMAPLRDHMFLNSNFGNGKMP</sequence>
<feature type="non-terminal residue" evidence="1">
    <location>
        <position position="1"/>
    </location>
</feature>
<reference evidence="1" key="1">
    <citation type="journal article" date="2008" name="Int. J. Morphol.">
        <title>Torque Teno Virus (TTV) is prevalent in Brazilian non-human primates and chickens (Gallus g. domesticus).</title>
        <authorList>
            <person name="Catroxo M.H.B."/>
            <person name="Nishiya A."/>
            <person name="Sabino E."/>
            <person name="Teixeira P.S."/>
            <person name="Petrella S."/>
            <person name="Milanelo L."/>
            <person name="Vieira J.C.F."/>
            <person name="Diaz R.S."/>
        </authorList>
    </citation>
    <scope>NUCLEOTIDE SEQUENCE</scope>
    <source>
        <strain evidence="1">Ca-TTV14</strain>
    </source>
</reference>